<dbReference type="PRINTS" id="PR00359">
    <property type="entry name" value="BP450"/>
</dbReference>
<dbReference type="EMBL" id="JAQGLA010000060">
    <property type="protein sequence ID" value="MDA3629145.1"/>
    <property type="molecule type" value="Genomic_DNA"/>
</dbReference>
<comment type="similarity">
    <text evidence="1 2">Belongs to the cytochrome P450 family.</text>
</comment>
<keyword evidence="2" id="KW-0349">Heme</keyword>
<dbReference type="Gene3D" id="1.10.630.10">
    <property type="entry name" value="Cytochrome P450"/>
    <property type="match status" value="1"/>
</dbReference>
<evidence type="ECO:0000256" key="1">
    <source>
        <dbReference type="ARBA" id="ARBA00010617"/>
    </source>
</evidence>
<sequence>MAELTMEQIYAEECINDPYPLYRRVRETDPVYWDERMGDDGGWMVTGYDVAVTALLDPRLSAARPQWLAERLPTDADAGQTTAMNALYQQIVTTDPPNHNRIRRELKAPFMPKPIDDMQEQITESAHRLLDSALADGNGEFDLMAAYGYALPALGLGRMLGIPGGGDQDYLHWMLSLGLLIDDGPASRQHQAKLLGGVHEFFEFFRGLVSERRGDRRDDLLQVLADSYTGGNWASEEELLGNLAFLLTAGQISTAHQIGNTVIHLLRDPDLFERVRADPAAVPRMSSELMRFDSSVQLTKRRVVEPIELGGHELASGDEIFVWIGAAHRDPAQYPDPDRIDLDRGEVAHIVFGRGLHYCLGARLGKLVHDLAVQAFVEHVPRPELSAPDTVDRSIMPTFRGPYRLPVRYRAS</sequence>
<dbReference type="InterPro" id="IPR002397">
    <property type="entry name" value="Cyt_P450_B"/>
</dbReference>
<keyword evidence="2" id="KW-0560">Oxidoreductase</keyword>
<evidence type="ECO:0000256" key="2">
    <source>
        <dbReference type="RuleBase" id="RU000461"/>
    </source>
</evidence>
<dbReference type="PANTHER" id="PTHR46696">
    <property type="entry name" value="P450, PUTATIVE (EUROFUNG)-RELATED"/>
    <property type="match status" value="1"/>
</dbReference>
<dbReference type="InterPro" id="IPR036396">
    <property type="entry name" value="Cyt_P450_sf"/>
</dbReference>
<keyword evidence="2" id="KW-0503">Monooxygenase</keyword>
<evidence type="ECO:0000313" key="4">
    <source>
        <dbReference type="Proteomes" id="UP001210380"/>
    </source>
</evidence>
<protein>
    <submittedName>
        <fullName evidence="3">Cytochrome P450</fullName>
    </submittedName>
</protein>
<organism evidence="3 4">
    <name type="scientific">Saccharopolyspora oryzae</name>
    <dbReference type="NCBI Taxonomy" id="2997343"/>
    <lineage>
        <taxon>Bacteria</taxon>
        <taxon>Bacillati</taxon>
        <taxon>Actinomycetota</taxon>
        <taxon>Actinomycetes</taxon>
        <taxon>Pseudonocardiales</taxon>
        <taxon>Pseudonocardiaceae</taxon>
        <taxon>Saccharopolyspora</taxon>
    </lineage>
</organism>
<accession>A0ABT4V5B5</accession>
<comment type="caution">
    <text evidence="3">The sequence shown here is derived from an EMBL/GenBank/DDBJ whole genome shotgun (WGS) entry which is preliminary data.</text>
</comment>
<gene>
    <name evidence="3" type="ORF">OU415_27195</name>
</gene>
<dbReference type="RefSeq" id="WP_270952119.1">
    <property type="nucleotide sequence ID" value="NZ_JAQGLA010000060.1"/>
</dbReference>
<dbReference type="Pfam" id="PF00067">
    <property type="entry name" value="p450"/>
    <property type="match status" value="1"/>
</dbReference>
<name>A0ABT4V5B5_9PSEU</name>
<dbReference type="SUPFAM" id="SSF48264">
    <property type="entry name" value="Cytochrome P450"/>
    <property type="match status" value="1"/>
</dbReference>
<dbReference type="PANTHER" id="PTHR46696:SF1">
    <property type="entry name" value="CYTOCHROME P450 YJIB-RELATED"/>
    <property type="match status" value="1"/>
</dbReference>
<evidence type="ECO:0000313" key="3">
    <source>
        <dbReference type="EMBL" id="MDA3629145.1"/>
    </source>
</evidence>
<dbReference type="InterPro" id="IPR017972">
    <property type="entry name" value="Cyt_P450_CS"/>
</dbReference>
<keyword evidence="4" id="KW-1185">Reference proteome</keyword>
<keyword evidence="2" id="KW-0408">Iron</keyword>
<dbReference type="InterPro" id="IPR001128">
    <property type="entry name" value="Cyt_P450"/>
</dbReference>
<proteinExistence type="inferred from homology"/>
<dbReference type="PROSITE" id="PS00086">
    <property type="entry name" value="CYTOCHROME_P450"/>
    <property type="match status" value="1"/>
</dbReference>
<keyword evidence="2" id="KW-0479">Metal-binding</keyword>
<dbReference type="Proteomes" id="UP001210380">
    <property type="component" value="Unassembled WGS sequence"/>
</dbReference>
<reference evidence="3 4" key="1">
    <citation type="submission" date="2022-11" db="EMBL/GenBank/DDBJ databases">
        <title>Draft genome sequence of Saccharopolyspora sp. WRP15-2 isolated from rhizosphere soils of wild rice in Thailand.</title>
        <authorList>
            <person name="Duangmal K."/>
            <person name="Kammanee S."/>
            <person name="Muangham S."/>
        </authorList>
    </citation>
    <scope>NUCLEOTIDE SEQUENCE [LARGE SCALE GENOMIC DNA]</scope>
    <source>
        <strain evidence="3 4">WRP15-2</strain>
    </source>
</reference>